<dbReference type="PANTHER" id="PTHR16019">
    <property type="entry name" value="SYNAPSE-ASSOCIATED PROTEIN"/>
    <property type="match status" value="1"/>
</dbReference>
<dbReference type="PANTHER" id="PTHR16019:SF25">
    <property type="entry name" value="BSD DOMAIN-CONTAINING PROTEIN 1-LIKE"/>
    <property type="match status" value="1"/>
</dbReference>
<feature type="region of interest" description="Disordered" evidence="1">
    <location>
        <begin position="265"/>
        <end position="297"/>
    </location>
</feature>
<name>A0AA88WEA7_9ASTE</name>
<evidence type="ECO:0000259" key="2">
    <source>
        <dbReference type="PROSITE" id="PS50858"/>
    </source>
</evidence>
<protein>
    <recommendedName>
        <fullName evidence="2">BSD domain-containing protein</fullName>
    </recommendedName>
</protein>
<dbReference type="InterPro" id="IPR051494">
    <property type="entry name" value="BSD_domain-containing"/>
</dbReference>
<dbReference type="AlphaFoldDB" id="A0AA88WEA7"/>
<feature type="compositionally biased region" description="Acidic residues" evidence="1">
    <location>
        <begin position="379"/>
        <end position="394"/>
    </location>
</feature>
<dbReference type="SMART" id="SM00751">
    <property type="entry name" value="BSD"/>
    <property type="match status" value="1"/>
</dbReference>
<feature type="region of interest" description="Disordered" evidence="1">
    <location>
        <begin position="311"/>
        <end position="436"/>
    </location>
</feature>
<dbReference type="PROSITE" id="PS50858">
    <property type="entry name" value="BSD"/>
    <property type="match status" value="1"/>
</dbReference>
<evidence type="ECO:0000256" key="1">
    <source>
        <dbReference type="SAM" id="MobiDB-lite"/>
    </source>
</evidence>
<dbReference type="InterPro" id="IPR005607">
    <property type="entry name" value="BSD_dom"/>
</dbReference>
<comment type="caution">
    <text evidence="3">The sequence shown here is derived from an EMBL/GenBank/DDBJ whole genome shotgun (WGS) entry which is preliminary data.</text>
</comment>
<dbReference type="SUPFAM" id="SSF140383">
    <property type="entry name" value="BSD domain-like"/>
    <property type="match status" value="1"/>
</dbReference>
<feature type="compositionally biased region" description="Basic and acidic residues" evidence="1">
    <location>
        <begin position="340"/>
        <end position="358"/>
    </location>
</feature>
<evidence type="ECO:0000313" key="3">
    <source>
        <dbReference type="EMBL" id="KAK3025284.1"/>
    </source>
</evidence>
<dbReference type="InterPro" id="IPR035925">
    <property type="entry name" value="BSD_dom_sf"/>
</dbReference>
<feature type="domain" description="BSD" evidence="2">
    <location>
        <begin position="194"/>
        <end position="246"/>
    </location>
</feature>
<reference evidence="3" key="1">
    <citation type="submission" date="2022-12" db="EMBL/GenBank/DDBJ databases">
        <title>Draft genome assemblies for two species of Escallonia (Escalloniales).</title>
        <authorList>
            <person name="Chanderbali A."/>
            <person name="Dervinis C."/>
            <person name="Anghel I."/>
            <person name="Soltis D."/>
            <person name="Soltis P."/>
            <person name="Zapata F."/>
        </authorList>
    </citation>
    <scope>NUCLEOTIDE SEQUENCE</scope>
    <source>
        <strain evidence="3">UCBG64.0493</strain>
        <tissue evidence="3">Leaf</tissue>
    </source>
</reference>
<proteinExistence type="predicted"/>
<dbReference type="Gene3D" id="1.10.3970.10">
    <property type="entry name" value="BSD domain"/>
    <property type="match status" value="1"/>
</dbReference>
<gene>
    <name evidence="3" type="ORF">RJ639_044086</name>
</gene>
<dbReference type="EMBL" id="JAVXUP010000557">
    <property type="protein sequence ID" value="KAK3025284.1"/>
    <property type="molecule type" value="Genomic_DNA"/>
</dbReference>
<keyword evidence="4" id="KW-1185">Reference proteome</keyword>
<sequence length="436" mass="47933">MDFFKSVFSEDPEPSNPQITPTSSPDSPSSPSPPNPSPNPNSKISTTATATAWSFGSSLIKTLATRSESVIQTYRRDLEEFGSGLTKEAAVIRQAAGRAVKDFPGSLEAGAAAAQESLESVGQAIDTLGNTVTEFIVQQGINDSDSDVSDVHRASYVDSNAKPYSRLDAQIRAIQSDINTYCEEPEDLGVYDEWKLGFALDERAEEIEDLLEENGAIEEIYREVVPRVVDEETFWGRYFYRVFRIMRAEEARVKLVKRAISGEEEEELSWDVEDDDYEESGGSKLQGALKGEGEGEGHLAKNVEELESGVKGLKVENDDKEHVADEEVDQKGNLDVAESSGEKLEMKTEEKANSEGKNDNGGSCKDSDFSVVSSQPSREEEDLGWDEIEDIESGDDAKLAARDSPNKADLRKRLSAAEEDEDLTWDIEDDDEPVGS</sequence>
<feature type="compositionally biased region" description="Acidic residues" evidence="1">
    <location>
        <begin position="265"/>
        <end position="279"/>
    </location>
</feature>
<organism evidence="3 4">
    <name type="scientific">Escallonia herrerae</name>
    <dbReference type="NCBI Taxonomy" id="1293975"/>
    <lineage>
        <taxon>Eukaryota</taxon>
        <taxon>Viridiplantae</taxon>
        <taxon>Streptophyta</taxon>
        <taxon>Embryophyta</taxon>
        <taxon>Tracheophyta</taxon>
        <taxon>Spermatophyta</taxon>
        <taxon>Magnoliopsida</taxon>
        <taxon>eudicotyledons</taxon>
        <taxon>Gunneridae</taxon>
        <taxon>Pentapetalae</taxon>
        <taxon>asterids</taxon>
        <taxon>campanulids</taxon>
        <taxon>Escalloniales</taxon>
        <taxon>Escalloniaceae</taxon>
        <taxon>Escallonia</taxon>
    </lineage>
</organism>
<feature type="compositionally biased region" description="Pro residues" evidence="1">
    <location>
        <begin position="28"/>
        <end position="39"/>
    </location>
</feature>
<accession>A0AA88WEA7</accession>
<feature type="region of interest" description="Disordered" evidence="1">
    <location>
        <begin position="1"/>
        <end position="45"/>
    </location>
</feature>
<dbReference type="Pfam" id="PF03909">
    <property type="entry name" value="BSD"/>
    <property type="match status" value="1"/>
</dbReference>
<evidence type="ECO:0000313" key="4">
    <source>
        <dbReference type="Proteomes" id="UP001188597"/>
    </source>
</evidence>
<feature type="compositionally biased region" description="Acidic residues" evidence="1">
    <location>
        <begin position="417"/>
        <end position="436"/>
    </location>
</feature>
<dbReference type="Proteomes" id="UP001188597">
    <property type="component" value="Unassembled WGS sequence"/>
</dbReference>
<feature type="compositionally biased region" description="Basic and acidic residues" evidence="1">
    <location>
        <begin position="395"/>
        <end position="416"/>
    </location>
</feature>
<dbReference type="GO" id="GO:0005737">
    <property type="term" value="C:cytoplasm"/>
    <property type="evidence" value="ECO:0007669"/>
    <property type="project" value="TreeGrafter"/>
</dbReference>
<feature type="compositionally biased region" description="Basic and acidic residues" evidence="1">
    <location>
        <begin position="313"/>
        <end position="332"/>
    </location>
</feature>